<dbReference type="AlphaFoldDB" id="A0A026WYI9"/>
<dbReference type="InterPro" id="IPR013918">
    <property type="entry name" value="Nucleotide_exch_fac_Fes1"/>
</dbReference>
<name>A0A026WYI9_OOCBI</name>
<dbReference type="Gene3D" id="1.25.10.10">
    <property type="entry name" value="Leucine-rich Repeat Variant"/>
    <property type="match status" value="1"/>
</dbReference>
<dbReference type="OrthoDB" id="10250458at2759"/>
<dbReference type="STRING" id="2015173.A0A026WYI9"/>
<protein>
    <submittedName>
        <fullName evidence="4">Hsp70-binding protein</fullName>
    </submittedName>
</protein>
<reference evidence="5" key="3">
    <citation type="submission" date="2018-07" db="EMBL/GenBank/DDBJ databases">
        <authorList>
            <person name="Mckenzie S.K."/>
            <person name="Kronauer D.J.C."/>
        </authorList>
    </citation>
    <scope>NUCLEOTIDE SEQUENCE</scope>
    <source>
        <strain evidence="5">Clonal line C1</strain>
    </source>
</reference>
<feature type="domain" description="Nucleotide exchange factor Fes1" evidence="3">
    <location>
        <begin position="61"/>
        <end position="151"/>
    </location>
</feature>
<dbReference type="InterPro" id="IPR050693">
    <property type="entry name" value="Hsp70_NEF-Inhibitors"/>
</dbReference>
<accession>A0A026WYI9</accession>
<keyword evidence="6" id="KW-1185">Reference proteome</keyword>
<keyword evidence="1" id="KW-0677">Repeat</keyword>
<evidence type="ECO:0000256" key="2">
    <source>
        <dbReference type="SAM" id="MobiDB-lite"/>
    </source>
</evidence>
<evidence type="ECO:0000313" key="5">
    <source>
        <dbReference type="EMBL" id="RLU19169.1"/>
    </source>
</evidence>
<dbReference type="Pfam" id="PF08609">
    <property type="entry name" value="Fes1"/>
    <property type="match status" value="1"/>
</dbReference>
<evidence type="ECO:0000313" key="4">
    <source>
        <dbReference type="EMBL" id="EZA60831.1"/>
    </source>
</evidence>
<evidence type="ECO:0000259" key="3">
    <source>
        <dbReference type="Pfam" id="PF08609"/>
    </source>
</evidence>
<dbReference type="EMBL" id="KK107064">
    <property type="protein sequence ID" value="EZA60831.1"/>
    <property type="molecule type" value="Genomic_DNA"/>
</dbReference>
<reference evidence="4 6" key="1">
    <citation type="journal article" date="2014" name="Curr. Biol.">
        <title>The genome of the clonal raider ant Cerapachys biroi.</title>
        <authorList>
            <person name="Oxley P.R."/>
            <person name="Ji L."/>
            <person name="Fetter-Pruneda I."/>
            <person name="McKenzie S.K."/>
            <person name="Li C."/>
            <person name="Hu H."/>
            <person name="Zhang G."/>
            <person name="Kronauer D.J."/>
        </authorList>
    </citation>
    <scope>NUCLEOTIDE SEQUENCE [LARGE SCALE GENOMIC DNA]</scope>
</reference>
<proteinExistence type="predicted"/>
<sequence length="372" mass="41446">MGTSFNKQSDITMDSPNSEELKNQDQSNSSSMRPLSIEGPSTSNNVSLQPVLDQPRQPTNLQGLLTYCMSATQDTENTENKSQIYPLDEQKKTFLNEALSSLTVNVIEELQKAVRVLSNVPNLRADDDVSDYENALEGIADFVDGVDIANDFYKIGGFSVFKPCLNSSHSSIRWRIADIIAELAQNNPFCQEKILETEVFPTLLHITDTDPSEQARIKALYAVSCIVRGHVASLKYLAANDGYSVLLRAMQSPIEKLQIKSAFLLSSMCSKEDSNDVKNILTTMGFIEQTAVLLSRANLQPTVREQLLRALSAMTCDNLPALVECRRPELCLKSILEQLLAELNPEENQDEIGICTELLDTVFFEHNSNQER</sequence>
<reference evidence="5 7" key="2">
    <citation type="journal article" date="2018" name="Genome Res.">
        <title>The genomic architecture and molecular evolution of ant odorant receptors.</title>
        <authorList>
            <person name="McKenzie S.K."/>
            <person name="Kronauer D.J.C."/>
        </authorList>
    </citation>
    <scope>NUCLEOTIDE SEQUENCE [LARGE SCALE GENOMIC DNA]</scope>
    <source>
        <strain evidence="5">Clonal line C1</strain>
    </source>
</reference>
<dbReference type="InterPro" id="IPR011989">
    <property type="entry name" value="ARM-like"/>
</dbReference>
<feature type="region of interest" description="Disordered" evidence="2">
    <location>
        <begin position="1"/>
        <end position="56"/>
    </location>
</feature>
<evidence type="ECO:0000256" key="1">
    <source>
        <dbReference type="ARBA" id="ARBA00022737"/>
    </source>
</evidence>
<dbReference type="SUPFAM" id="SSF48371">
    <property type="entry name" value="ARM repeat"/>
    <property type="match status" value="1"/>
</dbReference>
<dbReference type="GO" id="GO:0005783">
    <property type="term" value="C:endoplasmic reticulum"/>
    <property type="evidence" value="ECO:0007669"/>
    <property type="project" value="TreeGrafter"/>
</dbReference>
<dbReference type="GO" id="GO:0000774">
    <property type="term" value="F:adenyl-nucleotide exchange factor activity"/>
    <property type="evidence" value="ECO:0007669"/>
    <property type="project" value="TreeGrafter"/>
</dbReference>
<dbReference type="Proteomes" id="UP000053097">
    <property type="component" value="Unassembled WGS sequence"/>
</dbReference>
<dbReference type="InterPro" id="IPR016024">
    <property type="entry name" value="ARM-type_fold"/>
</dbReference>
<organism evidence="4 6">
    <name type="scientific">Ooceraea biroi</name>
    <name type="common">Clonal raider ant</name>
    <name type="synonym">Cerapachys biroi</name>
    <dbReference type="NCBI Taxonomy" id="2015173"/>
    <lineage>
        <taxon>Eukaryota</taxon>
        <taxon>Metazoa</taxon>
        <taxon>Ecdysozoa</taxon>
        <taxon>Arthropoda</taxon>
        <taxon>Hexapoda</taxon>
        <taxon>Insecta</taxon>
        <taxon>Pterygota</taxon>
        <taxon>Neoptera</taxon>
        <taxon>Endopterygota</taxon>
        <taxon>Hymenoptera</taxon>
        <taxon>Apocrita</taxon>
        <taxon>Aculeata</taxon>
        <taxon>Formicoidea</taxon>
        <taxon>Formicidae</taxon>
        <taxon>Dorylinae</taxon>
        <taxon>Ooceraea</taxon>
    </lineage>
</organism>
<evidence type="ECO:0000313" key="7">
    <source>
        <dbReference type="Proteomes" id="UP000279307"/>
    </source>
</evidence>
<dbReference type="PANTHER" id="PTHR19316">
    <property type="entry name" value="PROTEIN FOLDING REGULATOR"/>
    <property type="match status" value="1"/>
</dbReference>
<gene>
    <name evidence="5" type="ORF">DMN91_007726</name>
    <name evidence="4" type="ORF">X777_13032</name>
</gene>
<evidence type="ECO:0000313" key="6">
    <source>
        <dbReference type="Proteomes" id="UP000053097"/>
    </source>
</evidence>
<dbReference type="OMA" id="CHVQSGL"/>
<dbReference type="PANTHER" id="PTHR19316:SF18">
    <property type="entry name" value="HSP70-BINDING PROTEIN 1"/>
    <property type="match status" value="1"/>
</dbReference>
<dbReference type="EMBL" id="QOIP01000008">
    <property type="protein sequence ID" value="RLU19169.1"/>
    <property type="molecule type" value="Genomic_DNA"/>
</dbReference>
<feature type="compositionally biased region" description="Polar residues" evidence="2">
    <location>
        <begin position="1"/>
        <end position="48"/>
    </location>
</feature>
<dbReference type="Proteomes" id="UP000279307">
    <property type="component" value="Chromosome 8"/>
</dbReference>